<comment type="caution">
    <text evidence="3">The sequence shown here is derived from an EMBL/GenBank/DDBJ whole genome shotgun (WGS) entry which is preliminary data.</text>
</comment>
<evidence type="ECO:0000256" key="1">
    <source>
        <dbReference type="SAM" id="Coils"/>
    </source>
</evidence>
<keyword evidence="1" id="KW-0175">Coiled coil</keyword>
<evidence type="ECO:0008006" key="5">
    <source>
        <dbReference type="Google" id="ProtNLM"/>
    </source>
</evidence>
<feature type="compositionally biased region" description="Polar residues" evidence="2">
    <location>
        <begin position="153"/>
        <end position="163"/>
    </location>
</feature>
<feature type="region of interest" description="Disordered" evidence="2">
    <location>
        <begin position="76"/>
        <end position="203"/>
    </location>
</feature>
<evidence type="ECO:0000256" key="2">
    <source>
        <dbReference type="SAM" id="MobiDB-lite"/>
    </source>
</evidence>
<feature type="region of interest" description="Disordered" evidence="2">
    <location>
        <begin position="238"/>
        <end position="257"/>
    </location>
</feature>
<feature type="compositionally biased region" description="Low complexity" evidence="2">
    <location>
        <begin position="238"/>
        <end position="251"/>
    </location>
</feature>
<feature type="compositionally biased region" description="Low complexity" evidence="2">
    <location>
        <begin position="77"/>
        <end position="92"/>
    </location>
</feature>
<dbReference type="EMBL" id="JAPFFF010000003">
    <property type="protein sequence ID" value="KAK8893691.1"/>
    <property type="molecule type" value="Genomic_DNA"/>
</dbReference>
<evidence type="ECO:0000313" key="3">
    <source>
        <dbReference type="EMBL" id="KAK8893691.1"/>
    </source>
</evidence>
<protein>
    <recommendedName>
        <fullName evidence="5">BZIP domain-containing protein</fullName>
    </recommendedName>
</protein>
<keyword evidence="4" id="KW-1185">Reference proteome</keyword>
<reference evidence="3 4" key="1">
    <citation type="submission" date="2024-04" db="EMBL/GenBank/DDBJ databases">
        <title>Tritrichomonas musculus Genome.</title>
        <authorList>
            <person name="Alves-Ferreira E."/>
            <person name="Grigg M."/>
            <person name="Lorenzi H."/>
            <person name="Galac M."/>
        </authorList>
    </citation>
    <scope>NUCLEOTIDE SEQUENCE [LARGE SCALE GENOMIC DNA]</scope>
    <source>
        <strain evidence="3 4">EAF2021</strain>
    </source>
</reference>
<name>A0ABR2KSE4_9EUKA</name>
<proteinExistence type="predicted"/>
<feature type="compositionally biased region" description="Low complexity" evidence="2">
    <location>
        <begin position="109"/>
        <end position="127"/>
    </location>
</feature>
<evidence type="ECO:0000313" key="4">
    <source>
        <dbReference type="Proteomes" id="UP001470230"/>
    </source>
</evidence>
<organism evidence="3 4">
    <name type="scientific">Tritrichomonas musculus</name>
    <dbReference type="NCBI Taxonomy" id="1915356"/>
    <lineage>
        <taxon>Eukaryota</taxon>
        <taxon>Metamonada</taxon>
        <taxon>Parabasalia</taxon>
        <taxon>Tritrichomonadida</taxon>
        <taxon>Tritrichomonadidae</taxon>
        <taxon>Tritrichomonas</taxon>
    </lineage>
</organism>
<feature type="coiled-coil region" evidence="1">
    <location>
        <begin position="439"/>
        <end position="576"/>
    </location>
</feature>
<gene>
    <name evidence="3" type="ORF">M9Y10_022118</name>
</gene>
<dbReference type="Proteomes" id="UP001470230">
    <property type="component" value="Unassembled WGS sequence"/>
</dbReference>
<sequence length="694" mass="78785">MDAGGSNFTRPTLGRSRGLLDFNIINTPNRFQQTPDSSQNQKAAEVQSVLNSLPPIGSNQDDRQPIPPRHIILNRFQSNEQNDNSNQQEANNTTPRRLINFNSTSPRVTTSNETLNNNENSSLMNSSGMQNSSVIVFPPLPGETESNAPKLPLNTQSPISNNEIPKPNFQFSNNNQNNQEQSPEFAFESLSKSPPNKQQSSPGLLKVSISPKFQLPQSIQHQQTTPNSIANQVSPIYQQPQAQTQQQQVSQYRPEAISTPKAACQDRLNQSLPPSTVGYSTDYIGSSPKDCNFTEILPRKTPGEYFETSINNSLDRSFSTFKRSVTREISSAFRPNSSVFDVSMFDTFLSGLITDVTSIFEVPPSILNNDINYTRGLNSLPYMTNTNIDNSTTMNITIDNNGSASGTSSNSGNNIESFLTRKLTQSFEENAKPIRKMFADAEVRKAQNREKRIDELKNLNNALNELRTAVKNISDATLQELERERYDAASRRDEEQAKFRSLERRSRSLKLKRADLDSKLNHQKMEKESMERLLKQMDDARHEWEDPSNDSGNTITQKLQKEIENLHNELNNDDTEKLDSLMKECSSLMMVVRDGLRDEIYEMDVAEKWAISRLRSPVRRPPMNRFDPSFAVPQNAGNMQMMPNSMQMQQPASRQAVVQFAQDQINEKRKERELAMREFNNQYPYYSDYGQNQI</sequence>
<feature type="compositionally biased region" description="Low complexity" evidence="2">
    <location>
        <begin position="167"/>
        <end position="202"/>
    </location>
</feature>
<accession>A0ABR2KSE4</accession>